<dbReference type="RefSeq" id="WP_006976608.1">
    <property type="nucleotide sequence ID" value="NZ_ABCS01000142.1"/>
</dbReference>
<protein>
    <submittedName>
        <fullName evidence="1">Uncharacterized protein</fullName>
    </submittedName>
</protein>
<reference evidence="1 2" key="1">
    <citation type="submission" date="2007-06" db="EMBL/GenBank/DDBJ databases">
        <authorList>
            <person name="Shimkets L."/>
            <person name="Ferriera S."/>
            <person name="Johnson J."/>
            <person name="Kravitz S."/>
            <person name="Beeson K."/>
            <person name="Sutton G."/>
            <person name="Rogers Y.-H."/>
            <person name="Friedman R."/>
            <person name="Frazier M."/>
            <person name="Venter J.C."/>
        </authorList>
    </citation>
    <scope>NUCLEOTIDE SEQUENCE [LARGE SCALE GENOMIC DNA]</scope>
    <source>
        <strain evidence="1 2">SIR-1</strain>
    </source>
</reference>
<comment type="caution">
    <text evidence="1">The sequence shown here is derived from an EMBL/GenBank/DDBJ whole genome shotgun (WGS) entry which is preliminary data.</text>
</comment>
<dbReference type="OrthoDB" id="8617362at2"/>
<dbReference type="AlphaFoldDB" id="A6GIS2"/>
<evidence type="ECO:0000313" key="1">
    <source>
        <dbReference type="EMBL" id="EDM74217.1"/>
    </source>
</evidence>
<accession>A6GIS2</accession>
<sequence>MTVQLGDIELTRLQGVEVDEGRNLVEHRLVGATGSVFQDLGRGSIRLILRGLLLGEVALEEIETLRSAHADGTPLRFSGDVAVGSEITEVLIEDFEVHQIPGYAFRYEFTLRVREWTEPPEAPGAALAAVDAEVAADGLGRVEEGVAIGGALDDPGALAALIDGNPDFLSRIDVGELAQAVLGALGGLDAMDFAHLASALTGVDVDKFVGLVEALAEADSLGDVLGILADEGIDLLEEITGIDLSEASALVQAFVGGPEFINKLQEVTDAAQALLDTIADFDPLAEVEPLAGGPS</sequence>
<proteinExistence type="predicted"/>
<keyword evidence="2" id="KW-1185">Reference proteome</keyword>
<organism evidence="1 2">
    <name type="scientific">Plesiocystis pacifica SIR-1</name>
    <dbReference type="NCBI Taxonomy" id="391625"/>
    <lineage>
        <taxon>Bacteria</taxon>
        <taxon>Pseudomonadati</taxon>
        <taxon>Myxococcota</taxon>
        <taxon>Polyangia</taxon>
        <taxon>Nannocystales</taxon>
        <taxon>Nannocystaceae</taxon>
        <taxon>Plesiocystis</taxon>
    </lineage>
</organism>
<dbReference type="eggNOG" id="COG3485">
    <property type="taxonomic scope" value="Bacteria"/>
</dbReference>
<dbReference type="STRING" id="391625.PPSIR1_14710"/>
<name>A6GIS2_9BACT</name>
<dbReference type="Proteomes" id="UP000005801">
    <property type="component" value="Unassembled WGS sequence"/>
</dbReference>
<gene>
    <name evidence="1" type="ORF">PPSIR1_14710</name>
</gene>
<dbReference type="EMBL" id="ABCS01000142">
    <property type="protein sequence ID" value="EDM74217.1"/>
    <property type="molecule type" value="Genomic_DNA"/>
</dbReference>
<evidence type="ECO:0000313" key="2">
    <source>
        <dbReference type="Proteomes" id="UP000005801"/>
    </source>
</evidence>